<feature type="domain" description="Core-binding (CB)" evidence="7">
    <location>
        <begin position="7"/>
        <end position="80"/>
    </location>
</feature>
<dbReference type="InterPro" id="IPR010998">
    <property type="entry name" value="Integrase_recombinase_N"/>
</dbReference>
<evidence type="ECO:0000256" key="3">
    <source>
        <dbReference type="ARBA" id="ARBA00023125"/>
    </source>
</evidence>
<sequence>MTSSKKDKLSPQIEAFLASKELSHNSEKSYGYDLQQFLDQVQGEITQTRLQLYQEFLKSLKPSASKRKLSAVNQFLLYLYQSGSLDSFHRLFLDIKLDKLEKNYDLLDLTSLYEETEQKEGQLIALLILELGLTPSEIAQLQSQDINLDFKVVTCQTKKSRRVLSISDSLLPYFDLAFGETFLFQNGQETYSRQWYFRRLSAFLAEKNLSDLTAQKLREQFIIRKVAEGMTIFELAKALGLKTSLSLENYFKN</sequence>
<feature type="active site" description="O-(3'-phospho-DNA)-tyrosine intermediate" evidence="5">
    <location>
        <position position="250"/>
    </location>
</feature>
<evidence type="ECO:0000313" key="9">
    <source>
        <dbReference type="Proteomes" id="UP000697472"/>
    </source>
</evidence>
<dbReference type="InterPro" id="IPR020876">
    <property type="entry name" value="Tyrosine_recombinase_XerD-like"/>
</dbReference>
<evidence type="ECO:0000313" key="8">
    <source>
        <dbReference type="EMBL" id="MBM7642371.1"/>
    </source>
</evidence>
<evidence type="ECO:0000259" key="7">
    <source>
        <dbReference type="PROSITE" id="PS51900"/>
    </source>
</evidence>
<dbReference type="PROSITE" id="PS51898">
    <property type="entry name" value="TYR_RECOMBINASE"/>
    <property type="match status" value="1"/>
</dbReference>
<organism evidence="8 9">
    <name type="scientific">Streptococcus loxodontisalivarius</name>
    <dbReference type="NCBI Taxonomy" id="1349415"/>
    <lineage>
        <taxon>Bacteria</taxon>
        <taxon>Bacillati</taxon>
        <taxon>Bacillota</taxon>
        <taxon>Bacilli</taxon>
        <taxon>Lactobacillales</taxon>
        <taxon>Streptococcaceae</taxon>
        <taxon>Streptococcus</taxon>
    </lineage>
</organism>
<dbReference type="RefSeq" id="WP_205009220.1">
    <property type="nucleotide sequence ID" value="NZ_JAFBEH010000010.1"/>
</dbReference>
<evidence type="ECO:0000256" key="5">
    <source>
        <dbReference type="HAMAP-Rule" id="MF_01817"/>
    </source>
</evidence>
<proteinExistence type="inferred from homology"/>
<dbReference type="InterPro" id="IPR002104">
    <property type="entry name" value="Integrase_catalytic"/>
</dbReference>
<keyword evidence="1 5" id="KW-0963">Cytoplasm</keyword>
<comment type="similarity">
    <text evidence="5">Belongs to the 'phage' integrase family. XerD-like subfamily.</text>
</comment>
<name>A0ABS2PR32_9STRE</name>
<dbReference type="PROSITE" id="PS51900">
    <property type="entry name" value="CB"/>
    <property type="match status" value="1"/>
</dbReference>
<feature type="domain" description="Tyr recombinase" evidence="6">
    <location>
        <begin position="99"/>
        <end position="253"/>
    </location>
</feature>
<dbReference type="Proteomes" id="UP000697472">
    <property type="component" value="Unassembled WGS sequence"/>
</dbReference>
<evidence type="ECO:0000256" key="1">
    <source>
        <dbReference type="ARBA" id="ARBA00022490"/>
    </source>
</evidence>
<comment type="subcellular location">
    <subcellularLocation>
        <location evidence="5">Cytoplasm</location>
    </subcellularLocation>
</comment>
<protein>
    <recommendedName>
        <fullName evidence="5">Tyrosine recombinase XerD-like</fullName>
    </recommendedName>
</protein>
<dbReference type="InterPro" id="IPR011010">
    <property type="entry name" value="DNA_brk_join_enz"/>
</dbReference>
<comment type="function">
    <text evidence="5">Putative tyrosine recombinase. Not involved in the cutting and rejoining of the recombining DNA molecules on dif(SL) site.</text>
</comment>
<dbReference type="EMBL" id="JAFBEH010000010">
    <property type="protein sequence ID" value="MBM7642371.1"/>
    <property type="molecule type" value="Genomic_DNA"/>
</dbReference>
<dbReference type="Gene3D" id="1.10.443.10">
    <property type="entry name" value="Intergrase catalytic core"/>
    <property type="match status" value="1"/>
</dbReference>
<dbReference type="InterPro" id="IPR044068">
    <property type="entry name" value="CB"/>
</dbReference>
<keyword evidence="2 5" id="KW-0229">DNA integration</keyword>
<dbReference type="HAMAP" id="MF_01817">
    <property type="entry name" value="Recomb_XerD_like"/>
    <property type="match status" value="1"/>
</dbReference>
<comment type="caution">
    <text evidence="8">The sequence shown here is derived from an EMBL/GenBank/DDBJ whole genome shotgun (WGS) entry which is preliminary data.</text>
</comment>
<dbReference type="InterPro" id="IPR013762">
    <property type="entry name" value="Integrase-like_cat_sf"/>
</dbReference>
<dbReference type="NCBIfam" id="NF002685">
    <property type="entry name" value="PRK02436.1"/>
    <property type="match status" value="1"/>
</dbReference>
<accession>A0ABS2PR32</accession>
<gene>
    <name evidence="8" type="ORF">JOC28_000668</name>
</gene>
<evidence type="ECO:0000259" key="6">
    <source>
        <dbReference type="PROSITE" id="PS51898"/>
    </source>
</evidence>
<dbReference type="Gene3D" id="1.10.150.130">
    <property type="match status" value="1"/>
</dbReference>
<dbReference type="InterPro" id="IPR004107">
    <property type="entry name" value="Integrase_SAM-like_N"/>
</dbReference>
<reference evidence="8 9" key="1">
    <citation type="submission" date="2021-01" db="EMBL/GenBank/DDBJ databases">
        <title>Genomic Encyclopedia of Type Strains, Phase IV (KMG-IV): sequencing the most valuable type-strain genomes for metagenomic binning, comparative biology and taxonomic classification.</title>
        <authorList>
            <person name="Goeker M."/>
        </authorList>
    </citation>
    <scope>NUCLEOTIDE SEQUENCE [LARGE SCALE GENOMIC DNA]</scope>
    <source>
        <strain evidence="8 9">DSM 27382</strain>
    </source>
</reference>
<dbReference type="Pfam" id="PF02899">
    <property type="entry name" value="Phage_int_SAM_1"/>
    <property type="match status" value="1"/>
</dbReference>
<dbReference type="SUPFAM" id="SSF56349">
    <property type="entry name" value="DNA breaking-rejoining enzymes"/>
    <property type="match status" value="1"/>
</dbReference>
<evidence type="ECO:0000256" key="4">
    <source>
        <dbReference type="ARBA" id="ARBA00023172"/>
    </source>
</evidence>
<keyword evidence="3 5" id="KW-0238">DNA-binding</keyword>
<evidence type="ECO:0000256" key="2">
    <source>
        <dbReference type="ARBA" id="ARBA00022908"/>
    </source>
</evidence>
<keyword evidence="4 5" id="KW-0233">DNA recombination</keyword>
<keyword evidence="9" id="KW-1185">Reference proteome</keyword>
<dbReference type="Pfam" id="PF00589">
    <property type="entry name" value="Phage_integrase"/>
    <property type="match status" value="1"/>
</dbReference>